<dbReference type="InterPro" id="IPR003615">
    <property type="entry name" value="HNH_nuc"/>
</dbReference>
<name>A0ABS1V5L1_9PROT</name>
<keyword evidence="2" id="KW-0540">Nuclease</keyword>
<proteinExistence type="predicted"/>
<gene>
    <name evidence="2" type="ORF">JMJ55_16610</name>
</gene>
<reference evidence="2 3" key="1">
    <citation type="submission" date="2021-01" db="EMBL/GenBank/DDBJ databases">
        <title>Belnapia mucosa sp. nov. and Belnapia arida sp. nov., isolated from the Tabernas Desert (Almeria, Spain).</title>
        <authorList>
            <person name="Molina-Menor E."/>
            <person name="Vidal-Verdu A."/>
            <person name="Calonge A."/>
            <person name="Satari L."/>
            <person name="Pereto Magraner J."/>
            <person name="Porcar Miralles M."/>
        </authorList>
    </citation>
    <scope>NUCLEOTIDE SEQUENCE [LARGE SCALE GENOMIC DNA]</scope>
    <source>
        <strain evidence="2 3">T6</strain>
    </source>
</reference>
<dbReference type="Pfam" id="PF01844">
    <property type="entry name" value="HNH"/>
    <property type="match status" value="1"/>
</dbReference>
<dbReference type="Gene3D" id="1.10.30.50">
    <property type="match status" value="1"/>
</dbReference>
<evidence type="ECO:0000313" key="3">
    <source>
        <dbReference type="Proteomes" id="UP000606490"/>
    </source>
</evidence>
<organism evidence="2 3">
    <name type="scientific">Belnapia mucosa</name>
    <dbReference type="NCBI Taxonomy" id="2804532"/>
    <lineage>
        <taxon>Bacteria</taxon>
        <taxon>Pseudomonadati</taxon>
        <taxon>Pseudomonadota</taxon>
        <taxon>Alphaproteobacteria</taxon>
        <taxon>Acetobacterales</taxon>
        <taxon>Roseomonadaceae</taxon>
        <taxon>Belnapia</taxon>
    </lineage>
</organism>
<keyword evidence="3" id="KW-1185">Reference proteome</keyword>
<dbReference type="Pfam" id="PF18780">
    <property type="entry name" value="HNH_repeat"/>
    <property type="match status" value="1"/>
</dbReference>
<keyword evidence="2" id="KW-0255">Endonuclease</keyword>
<evidence type="ECO:0000259" key="1">
    <source>
        <dbReference type="SMART" id="SM00507"/>
    </source>
</evidence>
<comment type="caution">
    <text evidence="2">The sequence shown here is derived from an EMBL/GenBank/DDBJ whole genome shotgun (WGS) entry which is preliminary data.</text>
</comment>
<feature type="domain" description="HNH nuclease" evidence="1">
    <location>
        <begin position="257"/>
        <end position="313"/>
    </location>
</feature>
<protein>
    <submittedName>
        <fullName evidence="2">HNH endonuclease</fullName>
    </submittedName>
</protein>
<dbReference type="EMBL" id="JAEUXJ010000006">
    <property type="protein sequence ID" value="MBL6456961.1"/>
    <property type="molecule type" value="Genomic_DNA"/>
</dbReference>
<accession>A0ABS1V5L1</accession>
<keyword evidence="2" id="KW-0378">Hydrolase</keyword>
<dbReference type="InterPro" id="IPR041025">
    <property type="entry name" value="HNH_repeat"/>
</dbReference>
<dbReference type="Proteomes" id="UP000606490">
    <property type="component" value="Unassembled WGS sequence"/>
</dbReference>
<dbReference type="GO" id="GO:0004519">
    <property type="term" value="F:endonuclease activity"/>
    <property type="evidence" value="ECO:0007669"/>
    <property type="project" value="UniProtKB-KW"/>
</dbReference>
<sequence>MPKKAVAVKRDDMADLFNASSTGGKSVTDAELFSFPAVRRRYSDAELLADLRAFGAEFGPRDRTMLNYRDWPKRQFHHYTIIAQLGTWIQALRRAGLDHETRQRNAPTKADVEAELRRFAKATRVADRTLANFKDWRLRRISPTAVSRYFGSWFDAFQELGIAVPGRTKSSRHSEEEIIAAVERIWRWCGRPPSAEDFKKYARIHDDGISFGAVYYHFGALKPFLASFVQWKQGRLTLAQFLTGARMGRLRDPVRPKVRYALLNARNYTCDACGRSPKLHPGTVLHIDHVIPVSKGGTDDLSNLRVLCQVCNIGKGNRFAD</sequence>
<evidence type="ECO:0000313" key="2">
    <source>
        <dbReference type="EMBL" id="MBL6456961.1"/>
    </source>
</evidence>
<dbReference type="RefSeq" id="WP_202826697.1">
    <property type="nucleotide sequence ID" value="NZ_JAEUXJ010000006.1"/>
</dbReference>
<dbReference type="InterPro" id="IPR002711">
    <property type="entry name" value="HNH"/>
</dbReference>
<dbReference type="CDD" id="cd00085">
    <property type="entry name" value="HNHc"/>
    <property type="match status" value="1"/>
</dbReference>
<dbReference type="SMART" id="SM00507">
    <property type="entry name" value="HNHc"/>
    <property type="match status" value="1"/>
</dbReference>